<evidence type="ECO:0000313" key="2">
    <source>
        <dbReference type="Proteomes" id="UP000275076"/>
    </source>
</evidence>
<dbReference type="Proteomes" id="UP000275076">
    <property type="component" value="Unassembled WGS sequence"/>
</dbReference>
<keyword evidence="2" id="KW-1185">Reference proteome</keyword>
<comment type="caution">
    <text evidence="1">The sequence shown here is derived from an EMBL/GenBank/DDBJ whole genome shotgun (WGS) entry which is preliminary data.</text>
</comment>
<dbReference type="EMBL" id="RBVX01000005">
    <property type="protein sequence ID" value="RSL33927.1"/>
    <property type="molecule type" value="Genomic_DNA"/>
</dbReference>
<dbReference type="OrthoDB" id="9758243at2"/>
<protein>
    <submittedName>
        <fullName evidence="1">Uncharacterized protein</fullName>
    </submittedName>
</protein>
<dbReference type="RefSeq" id="WP_125555195.1">
    <property type="nucleotide sequence ID" value="NZ_RBVX01000005.1"/>
</dbReference>
<reference evidence="1 2" key="1">
    <citation type="submission" date="2018-10" db="EMBL/GenBank/DDBJ databases">
        <title>Draft genome sequence of Bacillus salarius IM0101, isolated from a hypersaline soil in Inner Mongolia, China.</title>
        <authorList>
            <person name="Yamprayoonswat W."/>
            <person name="Boonvisut S."/>
            <person name="Jumpathong W."/>
            <person name="Sittihan S."/>
            <person name="Ruangsuj P."/>
            <person name="Wanthongcharoen S."/>
            <person name="Thongpramul N."/>
            <person name="Pimmason S."/>
            <person name="Yu B."/>
            <person name="Yasawong M."/>
        </authorList>
    </citation>
    <scope>NUCLEOTIDE SEQUENCE [LARGE SCALE GENOMIC DNA]</scope>
    <source>
        <strain evidence="1 2">IM0101</strain>
    </source>
</reference>
<dbReference type="AlphaFoldDB" id="A0A3R9WUR3"/>
<name>A0A3R9WUR3_9BACI</name>
<accession>A0A3R9WUR3</accession>
<organism evidence="1 2">
    <name type="scientific">Salibacterium salarium</name>
    <dbReference type="NCBI Taxonomy" id="284579"/>
    <lineage>
        <taxon>Bacteria</taxon>
        <taxon>Bacillati</taxon>
        <taxon>Bacillota</taxon>
        <taxon>Bacilli</taxon>
        <taxon>Bacillales</taxon>
        <taxon>Bacillaceae</taxon>
    </lineage>
</organism>
<gene>
    <name evidence="1" type="ORF">D7Z54_07360</name>
</gene>
<proteinExistence type="predicted"/>
<sequence>MYNDVDLAQKARSSSMDNYRYAFEKEFINKWIERMDKDQSIFSKIMDDEEFKEIMMLEMMRRVYERQSEI</sequence>
<evidence type="ECO:0000313" key="1">
    <source>
        <dbReference type="EMBL" id="RSL33927.1"/>
    </source>
</evidence>